<feature type="transmembrane region" description="Helical" evidence="4">
    <location>
        <begin position="95"/>
        <end position="120"/>
    </location>
</feature>
<comment type="caution">
    <text evidence="5">The sequence shown here is derived from an EMBL/GenBank/DDBJ whole genome shotgun (WGS) entry which is preliminary data.</text>
</comment>
<dbReference type="Pfam" id="PF07690">
    <property type="entry name" value="MFS_1"/>
    <property type="match status" value="1"/>
</dbReference>
<evidence type="ECO:0000256" key="1">
    <source>
        <dbReference type="ARBA" id="ARBA00022692"/>
    </source>
</evidence>
<feature type="transmembrane region" description="Helical" evidence="4">
    <location>
        <begin position="265"/>
        <end position="284"/>
    </location>
</feature>
<dbReference type="SUPFAM" id="SSF103473">
    <property type="entry name" value="MFS general substrate transporter"/>
    <property type="match status" value="1"/>
</dbReference>
<evidence type="ECO:0000313" key="6">
    <source>
        <dbReference type="Proteomes" id="UP000886476"/>
    </source>
</evidence>
<evidence type="ECO:0000256" key="4">
    <source>
        <dbReference type="SAM" id="Phobius"/>
    </source>
</evidence>
<evidence type="ECO:0000256" key="2">
    <source>
        <dbReference type="ARBA" id="ARBA00022989"/>
    </source>
</evidence>
<feature type="transmembrane region" description="Helical" evidence="4">
    <location>
        <begin position="132"/>
        <end position="155"/>
    </location>
</feature>
<name>A0ABX2C963_9BRAD</name>
<sequence length="386" mass="39222">MGRWSSGGAVLGICHVAGMLDLVALPVWVGTFIAFYGLSPAQAGATVTSFLAGIVIASLVTARLLTRLDPRTVVVAGFVVAAAAFGYLASRPVEAVPFAMLPVIHAIAGLAAGAALSMTHGTIGRTENPHRLFGLANVALAVFSVGFFAVVPALVHSVSPRLLFAVFAGSMSLAAVAASTRFPRALGAGASGSASSQAVPRPAWLIIAAVICLAFNQSLVFSFLERIGDHKGFSHADVTTVLVAVGLVNLVPGALAALTQRRLSPVAVGIAGPLMQAVLALVIVNATGFAAFAAFAIPYVSVVIFTHTFLFGLLSQIDQSRRAVAATPAMMMIGSAAGPAVAGAIVETSGYGGLSYTAVIISGLAIVLMLTFRARTAASSQILRSA</sequence>
<reference evidence="5" key="1">
    <citation type="submission" date="2020-05" db="EMBL/GenBank/DDBJ databases">
        <title>Nod-independent and nitrogen-fixing Bradyrhizobium aeschynomene sp. nov. isolated from nodules of Aeschynomene indica.</title>
        <authorList>
            <person name="Zhang Z."/>
        </authorList>
    </citation>
    <scope>NUCLEOTIDE SEQUENCE</scope>
    <source>
        <strain evidence="5">83012</strain>
    </source>
</reference>
<evidence type="ECO:0000313" key="5">
    <source>
        <dbReference type="EMBL" id="NPU63774.1"/>
    </source>
</evidence>
<keyword evidence="1 4" id="KW-0812">Transmembrane</keyword>
<feature type="transmembrane region" description="Helical" evidence="4">
    <location>
        <begin position="72"/>
        <end position="89"/>
    </location>
</feature>
<keyword evidence="2 4" id="KW-1133">Transmembrane helix</keyword>
<dbReference type="InterPro" id="IPR036259">
    <property type="entry name" value="MFS_trans_sf"/>
</dbReference>
<dbReference type="Gene3D" id="1.20.1250.20">
    <property type="entry name" value="MFS general substrate transporter like domains"/>
    <property type="match status" value="1"/>
</dbReference>
<feature type="transmembrane region" description="Helical" evidence="4">
    <location>
        <begin position="236"/>
        <end position="258"/>
    </location>
</feature>
<feature type="transmembrane region" description="Helical" evidence="4">
    <location>
        <begin position="351"/>
        <end position="372"/>
    </location>
</feature>
<feature type="transmembrane region" description="Helical" evidence="4">
    <location>
        <begin position="203"/>
        <end position="224"/>
    </location>
</feature>
<gene>
    <name evidence="5" type="ORF">HL667_02055</name>
</gene>
<dbReference type="InterPro" id="IPR011701">
    <property type="entry name" value="MFS"/>
</dbReference>
<dbReference type="EMBL" id="JABFDN010000001">
    <property type="protein sequence ID" value="NPU63774.1"/>
    <property type="molecule type" value="Genomic_DNA"/>
</dbReference>
<keyword evidence="3 4" id="KW-0472">Membrane</keyword>
<evidence type="ECO:0000256" key="3">
    <source>
        <dbReference type="ARBA" id="ARBA00023136"/>
    </source>
</evidence>
<protein>
    <submittedName>
        <fullName evidence="5">MFS transporter</fullName>
    </submittedName>
</protein>
<feature type="transmembrane region" description="Helical" evidence="4">
    <location>
        <begin position="323"/>
        <end position="345"/>
    </location>
</feature>
<dbReference type="RefSeq" id="WP_172108509.1">
    <property type="nucleotide sequence ID" value="NZ_JABFDN010000001.1"/>
</dbReference>
<feature type="transmembrane region" description="Helical" evidence="4">
    <location>
        <begin position="12"/>
        <end position="37"/>
    </location>
</feature>
<dbReference type="Proteomes" id="UP000886476">
    <property type="component" value="Unassembled WGS sequence"/>
</dbReference>
<feature type="transmembrane region" description="Helical" evidence="4">
    <location>
        <begin position="290"/>
        <end position="311"/>
    </location>
</feature>
<feature type="transmembrane region" description="Helical" evidence="4">
    <location>
        <begin position="43"/>
        <end position="65"/>
    </location>
</feature>
<accession>A0ABX2C963</accession>
<proteinExistence type="predicted"/>
<organism evidence="5 6">
    <name type="scientific">Bradyrhizobium aeschynomenes</name>
    <dbReference type="NCBI Taxonomy" id="2734909"/>
    <lineage>
        <taxon>Bacteria</taxon>
        <taxon>Pseudomonadati</taxon>
        <taxon>Pseudomonadota</taxon>
        <taxon>Alphaproteobacteria</taxon>
        <taxon>Hyphomicrobiales</taxon>
        <taxon>Nitrobacteraceae</taxon>
        <taxon>Bradyrhizobium</taxon>
    </lineage>
</organism>
<feature type="transmembrane region" description="Helical" evidence="4">
    <location>
        <begin position="161"/>
        <end position="182"/>
    </location>
</feature>
<keyword evidence="6" id="KW-1185">Reference proteome</keyword>